<evidence type="ECO:0000256" key="1">
    <source>
        <dbReference type="SAM" id="MobiDB-lite"/>
    </source>
</evidence>
<evidence type="ECO:0000313" key="3">
    <source>
        <dbReference type="Proteomes" id="UP001208570"/>
    </source>
</evidence>
<dbReference type="EMBL" id="JAODUP010000307">
    <property type="protein sequence ID" value="KAK2153110.1"/>
    <property type="molecule type" value="Genomic_DNA"/>
</dbReference>
<reference evidence="2" key="1">
    <citation type="journal article" date="2023" name="Mol. Biol. Evol.">
        <title>Third-Generation Sequencing Reveals the Adaptive Role of the Epigenome in Three Deep-Sea Polychaetes.</title>
        <authorList>
            <person name="Perez M."/>
            <person name="Aroh O."/>
            <person name="Sun Y."/>
            <person name="Lan Y."/>
            <person name="Juniper S.K."/>
            <person name="Young C.R."/>
            <person name="Angers B."/>
            <person name="Qian P.Y."/>
        </authorList>
    </citation>
    <scope>NUCLEOTIDE SEQUENCE</scope>
    <source>
        <strain evidence="2">P08H-3</strain>
    </source>
</reference>
<dbReference type="AlphaFoldDB" id="A0AAD9JIL8"/>
<dbReference type="Proteomes" id="UP001208570">
    <property type="component" value="Unassembled WGS sequence"/>
</dbReference>
<proteinExistence type="predicted"/>
<dbReference type="SUPFAM" id="SSF48403">
    <property type="entry name" value="Ankyrin repeat"/>
    <property type="match status" value="1"/>
</dbReference>
<feature type="compositionally biased region" description="Polar residues" evidence="1">
    <location>
        <begin position="55"/>
        <end position="64"/>
    </location>
</feature>
<accession>A0AAD9JIL8</accession>
<sequence>MLHLSLVVHYTSQYIFSKVSCLYATSDNEDTPKDYSNPVSEFPEFENDSDEDENTQSVAEYSTSSAEIETVTSLSGSFWYDSELASDPDDRYAIRRAESRETYDPEGVFGGLFTDDGSFDFNFLSPKLRGRTLKEVVSWCDVDHYNLMEKAVIYNSRTLVRVLLSLDDKPTNSKSVFGQETAVQQNAARCFRGAIHLAAFLGCVDILGEFLKYNPATSLVRGPVYIRPVQGPPNDLFRIIGYSEFTKNPRLAFQMRWVRSHPNELPVHYSICGGYPIIMKMLTSCDLPEQRDNPEPDYDQSNSDSHRIVNIQKDALLANLVRQAASCASYNCLEALYGEIPGAIYARDKRGWLYISAGFPHGIQFVKFLMERGFAIKLLNNIDGKGTVNALHIFYNSFTKSDGTLAKFTDLYDVSEMLLDLSVDVNMETTVFRSHNVSDTALHILLDHLNLPLSSVITNDSGNHDSAFLAEAQEIYDSSMRDTIYLLLENGFDVEKHCYSLLKRLFMNRNFVKRYSKSSNEKYLVRANYGLRHVYVTAKLLLEAAEIKLCPARREITPALYLIDTLRDEEAVHCVFGDRRATQVFNSCLKLLFDNGDNVNVYPFFSNEDSYMASPLLHLCDVYINHWCRNRADNRLVKSFDNFVDTLCTVCDSGARFTCYMYTRGNFFKHGVYDGIRKLFVTIHRQLSESDQVMNRERLRVLNKMSAALVRYGAVPIIQEYAFRKSHSPMTRKVIESKVLGQVLLLGVFCAANKTGYGQVLAESEEYHIAMAFHLNLANHVTYYACLNHAASMSRDLRMDEAGVNPTDLYGEIKNRFENVRQLKHITRLLIYECLKPEVKTGHKKGFLFHQAY</sequence>
<gene>
    <name evidence="2" type="ORF">LSH36_307g03008</name>
</gene>
<feature type="compositionally biased region" description="Acidic residues" evidence="1">
    <location>
        <begin position="43"/>
        <end position="54"/>
    </location>
</feature>
<evidence type="ECO:0000313" key="2">
    <source>
        <dbReference type="EMBL" id="KAK2153110.1"/>
    </source>
</evidence>
<dbReference type="Gene3D" id="1.25.40.20">
    <property type="entry name" value="Ankyrin repeat-containing domain"/>
    <property type="match status" value="1"/>
</dbReference>
<organism evidence="2 3">
    <name type="scientific">Paralvinella palmiformis</name>
    <dbReference type="NCBI Taxonomy" id="53620"/>
    <lineage>
        <taxon>Eukaryota</taxon>
        <taxon>Metazoa</taxon>
        <taxon>Spiralia</taxon>
        <taxon>Lophotrochozoa</taxon>
        <taxon>Annelida</taxon>
        <taxon>Polychaeta</taxon>
        <taxon>Sedentaria</taxon>
        <taxon>Canalipalpata</taxon>
        <taxon>Terebellida</taxon>
        <taxon>Terebelliformia</taxon>
        <taxon>Alvinellidae</taxon>
        <taxon>Paralvinella</taxon>
    </lineage>
</organism>
<keyword evidence="3" id="KW-1185">Reference proteome</keyword>
<dbReference type="InterPro" id="IPR036770">
    <property type="entry name" value="Ankyrin_rpt-contain_sf"/>
</dbReference>
<feature type="region of interest" description="Disordered" evidence="1">
    <location>
        <begin position="30"/>
        <end position="64"/>
    </location>
</feature>
<protein>
    <submittedName>
        <fullName evidence="2">Uncharacterized protein</fullName>
    </submittedName>
</protein>
<name>A0AAD9JIL8_9ANNE</name>
<comment type="caution">
    <text evidence="2">The sequence shown here is derived from an EMBL/GenBank/DDBJ whole genome shotgun (WGS) entry which is preliminary data.</text>
</comment>